<organism evidence="3 4">
    <name type="scientific">Armadillidium nasatum</name>
    <dbReference type="NCBI Taxonomy" id="96803"/>
    <lineage>
        <taxon>Eukaryota</taxon>
        <taxon>Metazoa</taxon>
        <taxon>Ecdysozoa</taxon>
        <taxon>Arthropoda</taxon>
        <taxon>Crustacea</taxon>
        <taxon>Multicrustacea</taxon>
        <taxon>Malacostraca</taxon>
        <taxon>Eumalacostraca</taxon>
        <taxon>Peracarida</taxon>
        <taxon>Isopoda</taxon>
        <taxon>Oniscidea</taxon>
        <taxon>Crinocheta</taxon>
        <taxon>Armadillidiidae</taxon>
        <taxon>Armadillidium</taxon>
    </lineage>
</organism>
<evidence type="ECO:0000313" key="3">
    <source>
        <dbReference type="EMBL" id="KAB7501099.1"/>
    </source>
</evidence>
<evidence type="ECO:0000256" key="1">
    <source>
        <dbReference type="SAM" id="MobiDB-lite"/>
    </source>
</evidence>
<dbReference type="AlphaFoldDB" id="A0A5N5T4T8"/>
<keyword evidence="2" id="KW-0812">Transmembrane</keyword>
<accession>A0A5N5T4T8</accession>
<dbReference type="SUPFAM" id="SSF49854">
    <property type="entry name" value="Spermadhesin, CUB domain"/>
    <property type="match status" value="1"/>
</dbReference>
<feature type="compositionally biased region" description="Acidic residues" evidence="1">
    <location>
        <begin position="601"/>
        <end position="611"/>
    </location>
</feature>
<feature type="compositionally biased region" description="Basic and acidic residues" evidence="1">
    <location>
        <begin position="375"/>
        <end position="389"/>
    </location>
</feature>
<name>A0A5N5T4T8_9CRUS</name>
<feature type="compositionally biased region" description="Basic and acidic residues" evidence="1">
    <location>
        <begin position="583"/>
        <end position="600"/>
    </location>
</feature>
<protein>
    <recommendedName>
        <fullName evidence="5">CUB domain-containing protein</fullName>
    </recommendedName>
</protein>
<feature type="compositionally biased region" description="Low complexity" evidence="1">
    <location>
        <begin position="542"/>
        <end position="557"/>
    </location>
</feature>
<dbReference type="InterPro" id="IPR035914">
    <property type="entry name" value="Sperma_CUB_dom_sf"/>
</dbReference>
<dbReference type="Proteomes" id="UP000326759">
    <property type="component" value="Unassembled WGS sequence"/>
</dbReference>
<dbReference type="EMBL" id="SEYY01011713">
    <property type="protein sequence ID" value="KAB7501099.1"/>
    <property type="molecule type" value="Genomic_DNA"/>
</dbReference>
<feature type="compositionally biased region" description="Basic and acidic residues" evidence="1">
    <location>
        <begin position="401"/>
        <end position="441"/>
    </location>
</feature>
<keyword evidence="2" id="KW-0472">Membrane</keyword>
<dbReference type="OrthoDB" id="6343880at2759"/>
<feature type="non-terminal residue" evidence="3">
    <location>
        <position position="1"/>
    </location>
</feature>
<evidence type="ECO:0008006" key="5">
    <source>
        <dbReference type="Google" id="ProtNLM"/>
    </source>
</evidence>
<reference evidence="3 4" key="1">
    <citation type="journal article" date="2019" name="PLoS Biol.">
        <title>Sex chromosomes control vertical transmission of feminizing Wolbachia symbionts in an isopod.</title>
        <authorList>
            <person name="Becking T."/>
            <person name="Chebbi M.A."/>
            <person name="Giraud I."/>
            <person name="Moumen B."/>
            <person name="Laverre T."/>
            <person name="Caubet Y."/>
            <person name="Peccoud J."/>
            <person name="Gilbert C."/>
            <person name="Cordaux R."/>
        </authorList>
    </citation>
    <scope>NUCLEOTIDE SEQUENCE [LARGE SCALE GENOMIC DNA]</scope>
    <source>
        <strain evidence="3">ANa2</strain>
        <tissue evidence="3">Whole body excluding digestive tract and cuticle</tissue>
    </source>
</reference>
<keyword evidence="2" id="KW-1133">Transmembrane helix</keyword>
<sequence>GPSVATRSCGDSSCVPPLQLPIPSSVIPSSGDSHECQCGCHLALENDIDLKITATAEQCNEIASWVIEGPPGTVVSSELSRAALLPGCQWLKIRDGNSSTAPLLLALPSSDAILPELENVPKRIVSTTPLLFVNFMSDLNSSYIASVWGFRMTLRAINPPATKLLLAILGSKAKRDLVAIHIVIIAIGFTILGAIIAYGAYYCRHYPLYKQAILVVDDSPMETPEGSPYHQRRFPVITSTGSASTLTEVLSMKSLKFGIRKGSRSSSYTRLAREGELKNGIMRSLPSSPMLSSKGFTAVRRSSAPFSRLLRRGNSNSYKKQKNRRSASFDQLRMTCISPILEDKPVPNSYTMEDISKKEAKVYIELEPKVKNYEENELSSKGEDHSSKYKEHRKSLLISRQKGDNDRSHFDSSKLSKERQNREKAGLERVQRESNDNRVRESASVSELSVAGTEADLEYDYYDYDVGNASAAPGSLFGMDPTLMPWMIDIDDLDIKSPDQLTSPNRFKVTDEEIRRLSQVTPSPPVLRKKIDEIPLQSLNILSSTDLQQSSTSNESNENNDDDDDKTPTVENMSINMFSHSNESAKEENMTKILNIHDVDDFQYADESEDE</sequence>
<feature type="transmembrane region" description="Helical" evidence="2">
    <location>
        <begin position="178"/>
        <end position="201"/>
    </location>
</feature>
<evidence type="ECO:0000256" key="2">
    <source>
        <dbReference type="SAM" id="Phobius"/>
    </source>
</evidence>
<comment type="caution">
    <text evidence="3">The sequence shown here is derived from an EMBL/GenBank/DDBJ whole genome shotgun (WGS) entry which is preliminary data.</text>
</comment>
<dbReference type="Gene3D" id="2.60.120.290">
    <property type="entry name" value="Spermadhesin, CUB domain"/>
    <property type="match status" value="1"/>
</dbReference>
<feature type="region of interest" description="Disordered" evidence="1">
    <location>
        <begin position="542"/>
        <end position="611"/>
    </location>
</feature>
<gene>
    <name evidence="3" type="ORF">Anas_01255</name>
</gene>
<feature type="compositionally biased region" description="Polar residues" evidence="1">
    <location>
        <begin position="569"/>
        <end position="582"/>
    </location>
</feature>
<keyword evidence="4" id="KW-1185">Reference proteome</keyword>
<evidence type="ECO:0000313" key="4">
    <source>
        <dbReference type="Proteomes" id="UP000326759"/>
    </source>
</evidence>
<feature type="region of interest" description="Disordered" evidence="1">
    <location>
        <begin position="375"/>
        <end position="447"/>
    </location>
</feature>
<proteinExistence type="predicted"/>